<proteinExistence type="predicted"/>
<evidence type="ECO:0000313" key="2">
    <source>
        <dbReference type="Proteomes" id="UP000827716"/>
    </source>
</evidence>
<sequence length="83" mass="8744">MTTKLATVNKAIATVNRAREYAESVADEMGADYISGLIAFHEKNARAAIDAFMAESKCEDAAIRANIAGNLLRQAGLSAEVAA</sequence>
<evidence type="ECO:0000313" key="1">
    <source>
        <dbReference type="EMBL" id="UDL16213.1"/>
    </source>
</evidence>
<keyword evidence="2" id="KW-1185">Reference proteome</keyword>
<organism evidence="1 2">
    <name type="scientific">Microbacterium phage Kozie</name>
    <dbReference type="NCBI Taxonomy" id="2885981"/>
    <lineage>
        <taxon>Viruses</taxon>
        <taxon>Duplodnaviria</taxon>
        <taxon>Heunggongvirae</taxon>
        <taxon>Uroviricota</taxon>
        <taxon>Caudoviricetes</taxon>
        <taxon>Kutznervirinae</taxon>
        <taxon>Kozievirus</taxon>
        <taxon>Kozievirus kozie</taxon>
    </lineage>
</organism>
<dbReference type="GeneID" id="80004400"/>
<dbReference type="RefSeq" id="YP_010750745.1">
    <property type="nucleotide sequence ID" value="NC_073362.1"/>
</dbReference>
<reference evidence="1" key="1">
    <citation type="submission" date="2021-09" db="EMBL/GenBank/DDBJ databases">
        <authorList>
            <person name="Colton S."/>
            <person name="McKinney A."/>
            <person name="Ashley L."/>
            <person name="Annie C."/>
            <person name="Elissa F."/>
            <person name="Lindsey D."/>
            <person name="Brady H."/>
            <person name="Batt M.A."/>
            <person name="Denae B."/>
            <person name="Molloy S.D."/>
            <person name="Garlena R.A."/>
            <person name="Russell D.A."/>
            <person name="Jacobs-Sera D."/>
            <person name="Hatfull G.F."/>
        </authorList>
    </citation>
    <scope>NUCLEOTIDE SEQUENCE</scope>
</reference>
<dbReference type="EMBL" id="OK040792">
    <property type="protein sequence ID" value="UDL16213.1"/>
    <property type="molecule type" value="Genomic_DNA"/>
</dbReference>
<name>A0AAE8Y8V4_9CAUD</name>
<gene>
    <name evidence="1" type="primary">17</name>
    <name evidence="1" type="ORF">SEA_KOZIE_17</name>
</gene>
<protein>
    <submittedName>
        <fullName evidence="1">Uncharacterized protein</fullName>
    </submittedName>
</protein>
<dbReference type="KEGG" id="vg:80004400"/>
<accession>A0AAE8Y8V4</accession>
<dbReference type="Proteomes" id="UP000827716">
    <property type="component" value="Segment"/>
</dbReference>